<dbReference type="AlphaFoldDB" id="A0A2T4YMW0"/>
<dbReference type="EMBL" id="PZZN01000003">
    <property type="protein sequence ID" value="PTM44749.1"/>
    <property type="molecule type" value="Genomic_DNA"/>
</dbReference>
<evidence type="ECO:0000313" key="2">
    <source>
        <dbReference type="Proteomes" id="UP000240996"/>
    </source>
</evidence>
<gene>
    <name evidence="1" type="ORF">C8J24_2959</name>
</gene>
<proteinExistence type="predicted"/>
<evidence type="ECO:0000313" key="1">
    <source>
        <dbReference type="EMBL" id="PTM44749.1"/>
    </source>
</evidence>
<sequence length="178" mass="19799">MDRTEFPVGPLVDDLPDGYVEAGRDYHLALMKLGLIPELTLWVHDAAIDGWALMICTRLYDAVGGYGIMDLLFRAYDASATPRLINPFILRLESPNHPIIRDISATLSGRGMPTLVGITSSGEEVEQTADHSMAESRIGDLSFRHGWRYVVGRESTHPANPFKAFKVFKRSVEQRIAA</sequence>
<dbReference type="Proteomes" id="UP000240996">
    <property type="component" value="Unassembled WGS sequence"/>
</dbReference>
<dbReference type="RefSeq" id="WP_146163697.1">
    <property type="nucleotide sequence ID" value="NZ_PZZN01000003.1"/>
</dbReference>
<comment type="caution">
    <text evidence="1">The sequence shown here is derived from an EMBL/GenBank/DDBJ whole genome shotgun (WGS) entry which is preliminary data.</text>
</comment>
<organism evidence="1 2">
    <name type="scientific">Sphingomonas aerolata</name>
    <dbReference type="NCBI Taxonomy" id="185951"/>
    <lineage>
        <taxon>Bacteria</taxon>
        <taxon>Pseudomonadati</taxon>
        <taxon>Pseudomonadota</taxon>
        <taxon>Alphaproteobacteria</taxon>
        <taxon>Sphingomonadales</taxon>
        <taxon>Sphingomonadaceae</taxon>
        <taxon>Sphingomonas</taxon>
    </lineage>
</organism>
<protein>
    <submittedName>
        <fullName evidence="1">Uncharacterized protein</fullName>
    </submittedName>
</protein>
<reference evidence="1 2" key="1">
    <citation type="submission" date="2018-04" db="EMBL/GenBank/DDBJ databases">
        <title>Genomic Encyclopedia of Type Strains, Phase III (KMG-III): the genomes of soil and plant-associated and newly described type strains.</title>
        <authorList>
            <person name="Whitman W."/>
        </authorList>
    </citation>
    <scope>NUCLEOTIDE SEQUENCE [LARGE SCALE GENOMIC DNA]</scope>
    <source>
        <strain evidence="1 2">NW12</strain>
    </source>
</reference>
<name>A0A2T4YMW0_9SPHN</name>
<accession>A0A2T4YMW0</accession>
<keyword evidence="2" id="KW-1185">Reference proteome</keyword>